<dbReference type="InterPro" id="IPR013785">
    <property type="entry name" value="Aldolase_TIM"/>
</dbReference>
<keyword evidence="4" id="KW-0560">Oxidoreductase</keyword>
<dbReference type="SUPFAM" id="SSF51395">
    <property type="entry name" value="FMN-linked oxidoreductases"/>
    <property type="match status" value="1"/>
</dbReference>
<feature type="active site" description="Proton acceptor" evidence="6">
    <location>
        <position position="279"/>
    </location>
</feature>
<dbReference type="Proteomes" id="UP000503017">
    <property type="component" value="Chromosome"/>
</dbReference>
<evidence type="ECO:0000256" key="3">
    <source>
        <dbReference type="ARBA" id="ARBA00022643"/>
    </source>
</evidence>
<comment type="similarity">
    <text evidence="5">Belongs to the FMN-dependent alpha-hydroxy acid dehydrogenase family.</text>
</comment>
<dbReference type="FunFam" id="3.20.20.70:FF:000029">
    <property type="entry name" value="L-lactate dehydrogenase"/>
    <property type="match status" value="1"/>
</dbReference>
<protein>
    <submittedName>
        <fullName evidence="9">Alpha-hydroxy-acid oxidizing protein</fullName>
    </submittedName>
</protein>
<feature type="binding site" evidence="7">
    <location>
        <position position="131"/>
    </location>
    <ligand>
        <name>FMN</name>
        <dbReference type="ChEBI" id="CHEBI:58210"/>
    </ligand>
</feature>
<keyword evidence="3 7" id="KW-0288">FMN</keyword>
<evidence type="ECO:0000259" key="8">
    <source>
        <dbReference type="PROSITE" id="PS51349"/>
    </source>
</evidence>
<feature type="binding site" evidence="7">
    <location>
        <position position="168"/>
    </location>
    <ligand>
        <name>glyoxylate</name>
        <dbReference type="ChEBI" id="CHEBI:36655"/>
    </ligand>
</feature>
<dbReference type="GO" id="GO:0016614">
    <property type="term" value="F:oxidoreductase activity, acting on CH-OH group of donors"/>
    <property type="evidence" value="ECO:0007669"/>
    <property type="project" value="UniProtKB-ARBA"/>
</dbReference>
<dbReference type="PROSITE" id="PS51349">
    <property type="entry name" value="FMN_HYDROXY_ACID_DH_2"/>
    <property type="match status" value="1"/>
</dbReference>
<feature type="binding site" evidence="7">
    <location>
        <position position="279"/>
    </location>
    <ligand>
        <name>glyoxylate</name>
        <dbReference type="ChEBI" id="CHEBI:36655"/>
    </ligand>
</feature>
<accession>A0A6M7WRM4</accession>
<evidence type="ECO:0000256" key="1">
    <source>
        <dbReference type="ARBA" id="ARBA00001917"/>
    </source>
</evidence>
<feature type="binding site" evidence="7">
    <location>
        <position position="282"/>
    </location>
    <ligand>
        <name>glyoxylate</name>
        <dbReference type="ChEBI" id="CHEBI:36655"/>
    </ligand>
</feature>
<dbReference type="InterPro" id="IPR008259">
    <property type="entry name" value="FMN_hydac_DH_AS"/>
</dbReference>
<keyword evidence="2 7" id="KW-0285">Flavoprotein</keyword>
<name>A0A6M7WRM4_RHILI</name>
<feature type="domain" description="FMN hydroxy acid dehydrogenase" evidence="8">
    <location>
        <begin position="2"/>
        <end position="379"/>
    </location>
</feature>
<proteinExistence type="inferred from homology"/>
<dbReference type="PROSITE" id="PS00557">
    <property type="entry name" value="FMN_HYDROXY_ACID_DH_1"/>
    <property type="match status" value="1"/>
</dbReference>
<gene>
    <name evidence="9" type="ORF">EB235_14070</name>
</gene>
<feature type="binding site" evidence="7">
    <location>
        <begin position="310"/>
        <end position="314"/>
    </location>
    <ligand>
        <name>FMN</name>
        <dbReference type="ChEBI" id="CHEBI:58210"/>
    </ligand>
</feature>
<dbReference type="GO" id="GO:0010181">
    <property type="term" value="F:FMN binding"/>
    <property type="evidence" value="ECO:0007669"/>
    <property type="project" value="InterPro"/>
</dbReference>
<dbReference type="PANTHER" id="PTHR10578:SF107">
    <property type="entry name" value="2-HYDROXYACID OXIDASE 1"/>
    <property type="match status" value="1"/>
</dbReference>
<dbReference type="PIRSF" id="PIRSF000138">
    <property type="entry name" value="Al-hdrx_acd_dh"/>
    <property type="match status" value="1"/>
</dbReference>
<dbReference type="AlphaFoldDB" id="A0A6M7WRM4"/>
<dbReference type="EMBL" id="CP033367">
    <property type="protein sequence ID" value="QKD02488.1"/>
    <property type="molecule type" value="Genomic_DNA"/>
</dbReference>
<dbReference type="InterPro" id="IPR000262">
    <property type="entry name" value="FMN-dep_DH"/>
</dbReference>
<evidence type="ECO:0000256" key="6">
    <source>
        <dbReference type="PIRSR" id="PIRSR000138-1"/>
    </source>
</evidence>
<dbReference type="Pfam" id="PF01070">
    <property type="entry name" value="FMN_dh"/>
    <property type="match status" value="1"/>
</dbReference>
<feature type="binding site" evidence="7">
    <location>
        <position position="277"/>
    </location>
    <ligand>
        <name>FMN</name>
        <dbReference type="ChEBI" id="CHEBI:58210"/>
    </ligand>
</feature>
<feature type="binding site" evidence="7">
    <location>
        <position position="255"/>
    </location>
    <ligand>
        <name>FMN</name>
        <dbReference type="ChEBI" id="CHEBI:58210"/>
    </ligand>
</feature>
<evidence type="ECO:0000313" key="10">
    <source>
        <dbReference type="Proteomes" id="UP000503017"/>
    </source>
</evidence>
<feature type="binding site" evidence="7">
    <location>
        <position position="159"/>
    </location>
    <ligand>
        <name>FMN</name>
        <dbReference type="ChEBI" id="CHEBI:58210"/>
    </ligand>
</feature>
<comment type="cofactor">
    <cofactor evidence="1">
        <name>FMN</name>
        <dbReference type="ChEBI" id="CHEBI:58210"/>
    </cofactor>
</comment>
<sequence length="379" mass="40633">MAALDRMISVEDFRRLARRRLPKSIFEFVDGGSGQELTLAANRADFERIRLIPRVLTDVSRPDLSTSLWSQTLPTPLVISPMGSCALVRPGADIAIAKAASARGIPYTLSTMATTSIERMAKAVEGPLWFQLYVLKDFDFNLQLVRRAEKFGYSTLVVTVDLQAGGRREKDLRNGISIPLRPSPRHLLEGLAHPGWSLRLLRGGLPRFENVRGYLGDTSAGLTIAARVGSNLHAGFDWDDFRRIRDWWKGRLLVKGVLHPTDAASLVAAGADGIWVSNHGGRQLDGAISSIDALPAIRHALGSQVPILIDSGIRTGMDIIKAGALGASAAAIGRAALFGATAGEAGVARVLDILLEDIANGLKLAGTPAFSQIGPDLIA</sequence>
<reference evidence="9 10" key="1">
    <citation type="submission" date="2018-10" db="EMBL/GenBank/DDBJ databases">
        <authorList>
            <person name="Perry B.J."/>
            <person name="Sullivan J.T."/>
            <person name="Murphy R.J.T."/>
            <person name="Ramsay J.P."/>
            <person name="Ronson C.W."/>
        </authorList>
    </citation>
    <scope>NUCLEOTIDE SEQUENCE [LARGE SCALE GENOMIC DNA]</scope>
    <source>
        <strain evidence="9 10">R88b</strain>
    </source>
</reference>
<dbReference type="Gene3D" id="3.20.20.70">
    <property type="entry name" value="Aldolase class I"/>
    <property type="match status" value="1"/>
</dbReference>
<dbReference type="CDD" id="cd02809">
    <property type="entry name" value="alpha_hydroxyacid_oxid_FMN"/>
    <property type="match status" value="1"/>
</dbReference>
<evidence type="ECO:0000256" key="7">
    <source>
        <dbReference type="PIRSR" id="PIRSR000138-2"/>
    </source>
</evidence>
<evidence type="ECO:0000313" key="9">
    <source>
        <dbReference type="EMBL" id="QKD02488.1"/>
    </source>
</evidence>
<dbReference type="RefSeq" id="WP_027030409.1">
    <property type="nucleotide sequence ID" value="NZ_CP033367.1"/>
</dbReference>
<evidence type="ECO:0000256" key="4">
    <source>
        <dbReference type="ARBA" id="ARBA00023002"/>
    </source>
</evidence>
<evidence type="ECO:0000256" key="2">
    <source>
        <dbReference type="ARBA" id="ARBA00022630"/>
    </source>
</evidence>
<feature type="binding site" evidence="7">
    <location>
        <begin position="81"/>
        <end position="83"/>
    </location>
    <ligand>
        <name>FMN</name>
        <dbReference type="ChEBI" id="CHEBI:58210"/>
    </ligand>
</feature>
<feature type="binding site" evidence="7">
    <location>
        <position position="110"/>
    </location>
    <ligand>
        <name>FMN</name>
        <dbReference type="ChEBI" id="CHEBI:58210"/>
    </ligand>
</feature>
<dbReference type="InterPro" id="IPR037396">
    <property type="entry name" value="FMN_HAD"/>
</dbReference>
<dbReference type="InterPro" id="IPR012133">
    <property type="entry name" value="Alpha-hydoxy_acid_DH_FMN"/>
</dbReference>
<feature type="binding site" evidence="7">
    <location>
        <position position="133"/>
    </location>
    <ligand>
        <name>glyoxylate</name>
        <dbReference type="ChEBI" id="CHEBI:36655"/>
    </ligand>
</feature>
<feature type="binding site" evidence="7">
    <location>
        <begin position="333"/>
        <end position="334"/>
    </location>
    <ligand>
        <name>FMN</name>
        <dbReference type="ChEBI" id="CHEBI:58210"/>
    </ligand>
</feature>
<dbReference type="PANTHER" id="PTHR10578">
    <property type="entry name" value="S -2-HYDROXY-ACID OXIDASE-RELATED"/>
    <property type="match status" value="1"/>
</dbReference>
<organism evidence="9 10">
    <name type="scientific">Mesorhizobium loti R88b</name>
    <dbReference type="NCBI Taxonomy" id="935548"/>
    <lineage>
        <taxon>Bacteria</taxon>
        <taxon>Pseudomonadati</taxon>
        <taxon>Pseudomonadota</taxon>
        <taxon>Alphaproteobacteria</taxon>
        <taxon>Hyphomicrobiales</taxon>
        <taxon>Phyllobacteriaceae</taxon>
        <taxon>Mesorhizobium</taxon>
    </lineage>
</organism>
<evidence type="ECO:0000256" key="5">
    <source>
        <dbReference type="ARBA" id="ARBA00024042"/>
    </source>
</evidence>